<comment type="caution">
    <text evidence="3">The sequence shown here is derived from an EMBL/GenBank/DDBJ whole genome shotgun (WGS) entry which is preliminary data.</text>
</comment>
<dbReference type="Pfam" id="PF11738">
    <property type="entry name" value="DUF3298"/>
    <property type="match status" value="1"/>
</dbReference>
<keyword evidence="4" id="KW-1185">Reference proteome</keyword>
<evidence type="ECO:0000313" key="4">
    <source>
        <dbReference type="Proteomes" id="UP000037977"/>
    </source>
</evidence>
<proteinExistence type="predicted"/>
<dbReference type="AlphaFoldDB" id="A0A0M9DMU1"/>
<protein>
    <submittedName>
        <fullName evidence="3">Anti-sigma factor</fullName>
    </submittedName>
</protein>
<evidence type="ECO:0000259" key="2">
    <source>
        <dbReference type="Pfam" id="PF11738"/>
    </source>
</evidence>
<reference evidence="3 4" key="1">
    <citation type="submission" date="2015-07" db="EMBL/GenBank/DDBJ databases">
        <title>Genome sequencing project for genomic taxonomy and phylogenomics of Bacillus-like bacteria.</title>
        <authorList>
            <person name="Liu B."/>
            <person name="Wang J."/>
            <person name="Zhu Y."/>
            <person name="Liu G."/>
            <person name="Chen Q."/>
            <person name="Chen Z."/>
            <person name="Che J."/>
            <person name="Ge C."/>
            <person name="Shi H."/>
            <person name="Pan Z."/>
            <person name="Liu X."/>
        </authorList>
    </citation>
    <scope>NUCLEOTIDE SEQUENCE [LARGE SCALE GENOMIC DNA]</scope>
    <source>
        <strain evidence="3 4">DSM 54</strain>
    </source>
</reference>
<keyword evidence="1" id="KW-1133">Transmembrane helix</keyword>
<sequence>MDKKLQNLEKNYAEIPIPKELDSIVENALKQGRKKRKRRTSQWLLGTAAAAMLFTASLNMSPAMARTLSEIPVVGSVVKVLTWTEYKVEEDGYDATIQVPTIENLENQDLAQILNEKYRAQGKALYEEFIAEVGDLKANGGGHLGVDSGFEVKTDNEQILSIGRYVVNTVASSSTVIEYDTIDKEHEILLTLPMLFKDQQYIDIISDNIKEQMRTQIAESNQEKIYWVKGAGLADEELMEEFTTIKPNQQFYISDTGKLIISFDKYEVAPGYMGVVEFEIPTAILKENLVSMTYIH</sequence>
<feature type="transmembrane region" description="Helical" evidence="1">
    <location>
        <begin position="43"/>
        <end position="60"/>
    </location>
</feature>
<organism evidence="3 4">
    <name type="scientific">Lysinibacillus macroides</name>
    <dbReference type="NCBI Taxonomy" id="33935"/>
    <lineage>
        <taxon>Bacteria</taxon>
        <taxon>Bacillati</taxon>
        <taxon>Bacillota</taxon>
        <taxon>Bacilli</taxon>
        <taxon>Bacillales</taxon>
        <taxon>Bacillaceae</taxon>
        <taxon>Lysinibacillus</taxon>
    </lineage>
</organism>
<dbReference type="RefSeq" id="WP_053994582.1">
    <property type="nucleotide sequence ID" value="NZ_CP065643.1"/>
</dbReference>
<feature type="domain" description="DUF3298" evidence="2">
    <location>
        <begin position="195"/>
        <end position="282"/>
    </location>
</feature>
<accession>A0A0M9DMU1</accession>
<dbReference type="Gene3D" id="3.30.565.40">
    <property type="entry name" value="Fervidobacterium nodosum Rt17-B1 like"/>
    <property type="match status" value="1"/>
</dbReference>
<keyword evidence="1" id="KW-0812">Transmembrane</keyword>
<dbReference type="OrthoDB" id="4990at2"/>
<gene>
    <name evidence="3" type="ORF">ADM90_08720</name>
</gene>
<keyword evidence="1" id="KW-0472">Membrane</keyword>
<evidence type="ECO:0000256" key="1">
    <source>
        <dbReference type="SAM" id="Phobius"/>
    </source>
</evidence>
<dbReference type="Gene3D" id="3.90.640.20">
    <property type="entry name" value="Heat-shock cognate protein, ATPase"/>
    <property type="match status" value="1"/>
</dbReference>
<evidence type="ECO:0000313" key="3">
    <source>
        <dbReference type="EMBL" id="KOY83342.1"/>
    </source>
</evidence>
<dbReference type="Proteomes" id="UP000037977">
    <property type="component" value="Unassembled WGS sequence"/>
</dbReference>
<dbReference type="PATRIC" id="fig|33935.3.peg.1216"/>
<name>A0A0M9DMU1_9BACI</name>
<dbReference type="STRING" id="33935.ADM90_08720"/>
<dbReference type="InterPro" id="IPR021729">
    <property type="entry name" value="DUF3298"/>
</dbReference>
<dbReference type="InterPro" id="IPR037126">
    <property type="entry name" value="PdaC/RsiV-like_sf"/>
</dbReference>
<dbReference type="EMBL" id="LGCI01000005">
    <property type="protein sequence ID" value="KOY83342.1"/>
    <property type="molecule type" value="Genomic_DNA"/>
</dbReference>